<sequence>MNLKNINLLVTGGCGFIGSNFCNFICDKVNKLVIIDKITYAGNKDNIKHILNKSNVILIEEDIIYHNFQKTYCDCNINYIVHLAGETHVDKSYSCLKNFIDNNITATHILLESLKINKIPIIFFSTDEIYGESNNNKFLETDHYNPTNPYAATKAAAELLINSYIKSYNINIIIVRCNNVYGLNQHNEKVIPCFIDNAFNNKSLNLHGNGNKIRDFVYVDDIIDAILILMNCGVNQEIYNIGYENPISILELAKIILKECGSDSKIEYIKDRQFNDNRYNINSDKICELGWKPKHITKDSFIINIKKLIKDKYDNN</sequence>
<name>A0A7S9XHR0_9VIRU</name>
<feature type="domain" description="NAD-dependent epimerase/dehydratase" evidence="2">
    <location>
        <begin position="9"/>
        <end position="242"/>
    </location>
</feature>
<comment type="similarity">
    <text evidence="1">Belongs to the NAD(P)-dependent epimerase/dehydratase family.</text>
</comment>
<gene>
    <name evidence="3" type="ORF">NIOZUU159_00412</name>
</gene>
<dbReference type="PRINTS" id="PR01713">
    <property type="entry name" value="NUCEPIMERASE"/>
</dbReference>
<dbReference type="InterPro" id="IPR036291">
    <property type="entry name" value="NAD(P)-bd_dom_sf"/>
</dbReference>
<protein>
    <submittedName>
        <fullName evidence="3">dTDP-glucose 4,6 dehydratase</fullName>
    </submittedName>
</protein>
<dbReference type="Pfam" id="PF01370">
    <property type="entry name" value="Epimerase"/>
    <property type="match status" value="1"/>
</dbReference>
<organism evidence="3">
    <name type="scientific">Virus NIOZ-UU159</name>
    <dbReference type="NCBI Taxonomy" id="2763270"/>
    <lineage>
        <taxon>Viruses</taxon>
    </lineage>
</organism>
<dbReference type="PANTHER" id="PTHR43000">
    <property type="entry name" value="DTDP-D-GLUCOSE 4,6-DEHYDRATASE-RELATED"/>
    <property type="match status" value="1"/>
</dbReference>
<accession>A0A7S9XHR0</accession>
<dbReference type="InterPro" id="IPR001509">
    <property type="entry name" value="Epimerase_deHydtase"/>
</dbReference>
<dbReference type="Gene3D" id="3.90.25.10">
    <property type="entry name" value="UDP-galactose 4-epimerase, domain 1"/>
    <property type="match status" value="1"/>
</dbReference>
<evidence type="ECO:0000256" key="1">
    <source>
        <dbReference type="ARBA" id="ARBA00007637"/>
    </source>
</evidence>
<reference evidence="3" key="1">
    <citation type="submission" date="2020-08" db="EMBL/GenBank/DDBJ databases">
        <title>Bridging the membrane lipid divide: bacteria of the FCB group superphylum have the potential to synthesize archaeal ether lipids.</title>
        <authorList>
            <person name="Villanueva L."/>
            <person name="von Meijenfeldt F.A.B."/>
            <person name="Westbye A.B."/>
            <person name="Yadav S."/>
            <person name="Hopmans E.C."/>
            <person name="Dutilh B.E."/>
            <person name="Sinninghe Damste J.S."/>
        </authorList>
    </citation>
    <scope>NUCLEOTIDE SEQUENCE</scope>
    <source>
        <strain evidence="3">NIOZ-UU159</strain>
    </source>
</reference>
<dbReference type="EMBL" id="MW030615">
    <property type="protein sequence ID" value="QPI16915.1"/>
    <property type="molecule type" value="Genomic_DNA"/>
</dbReference>
<dbReference type="Gene3D" id="3.40.50.720">
    <property type="entry name" value="NAD(P)-binding Rossmann-like Domain"/>
    <property type="match status" value="1"/>
</dbReference>
<proteinExistence type="inferred from homology"/>
<evidence type="ECO:0000313" key="3">
    <source>
        <dbReference type="EMBL" id="QPI16915.1"/>
    </source>
</evidence>
<dbReference type="SUPFAM" id="SSF51735">
    <property type="entry name" value="NAD(P)-binding Rossmann-fold domains"/>
    <property type="match status" value="1"/>
</dbReference>
<evidence type="ECO:0000259" key="2">
    <source>
        <dbReference type="Pfam" id="PF01370"/>
    </source>
</evidence>